<comment type="caution">
    <text evidence="8">The sequence shown here is derived from an EMBL/GenBank/DDBJ whole genome shotgun (WGS) entry which is preliminary data.</text>
</comment>
<reference evidence="9" key="1">
    <citation type="journal article" date="2019" name="Int. J. Syst. Evol. Microbiol.">
        <title>The Global Catalogue of Microorganisms (GCM) 10K type strain sequencing project: providing services to taxonomists for standard genome sequencing and annotation.</title>
        <authorList>
            <consortium name="The Broad Institute Genomics Platform"/>
            <consortium name="The Broad Institute Genome Sequencing Center for Infectious Disease"/>
            <person name="Wu L."/>
            <person name="Ma J."/>
        </authorList>
    </citation>
    <scope>NUCLEOTIDE SEQUENCE [LARGE SCALE GENOMIC DNA]</scope>
    <source>
        <strain evidence="9">JCM 17085</strain>
    </source>
</reference>
<dbReference type="InterPro" id="IPR033985">
    <property type="entry name" value="SusD-like_N"/>
</dbReference>
<feature type="domain" description="RagB/SusD" evidence="6">
    <location>
        <begin position="305"/>
        <end position="596"/>
    </location>
</feature>
<accession>A0ABP7WD88</accession>
<organism evidence="8 9">
    <name type="scientific">Mucilaginibacter panaciglaebae</name>
    <dbReference type="NCBI Taxonomy" id="502331"/>
    <lineage>
        <taxon>Bacteria</taxon>
        <taxon>Pseudomonadati</taxon>
        <taxon>Bacteroidota</taxon>
        <taxon>Sphingobacteriia</taxon>
        <taxon>Sphingobacteriales</taxon>
        <taxon>Sphingobacteriaceae</taxon>
        <taxon>Mucilaginibacter</taxon>
    </lineage>
</organism>
<dbReference type="InterPro" id="IPR011990">
    <property type="entry name" value="TPR-like_helical_dom_sf"/>
</dbReference>
<evidence type="ECO:0000256" key="4">
    <source>
        <dbReference type="ARBA" id="ARBA00023136"/>
    </source>
</evidence>
<keyword evidence="3" id="KW-0732">Signal</keyword>
<evidence type="ECO:0000313" key="8">
    <source>
        <dbReference type="EMBL" id="GAA4086275.1"/>
    </source>
</evidence>
<dbReference type="Gene3D" id="1.25.40.390">
    <property type="match status" value="1"/>
</dbReference>
<keyword evidence="4" id="KW-0472">Membrane</keyword>
<dbReference type="RefSeq" id="WP_345100753.1">
    <property type="nucleotide sequence ID" value="NZ_BAABCV010000001.1"/>
</dbReference>
<dbReference type="Pfam" id="PF07980">
    <property type="entry name" value="SusD_RagB"/>
    <property type="match status" value="1"/>
</dbReference>
<sequence>MFSIKFKYAGLLLAVAITGIMANGCKKLNQEPQAQATNSAVFSSVNGLQLYTNSFYEMLPDAGSLVRGDAMADYAARTTVPDFLRPGAYSAQQGTGWTWTQLRNINFFLANNVRAAVSADQRKHFNGLARFFRAWFYFDKLKRFGDVPWINTPMDVADPRLYAGRDSRTLVVDSILADLDYAGQNILTTTDASRTQITKNIVYAFKSRVCLFEGTFRKYHNEYPLGASAPALLQKAADAAKQVIDGGAFSLNTAGGTDKAYRQLFTSTVPVANETMLAAVVDPTLGIFNDANWYWTSATYGDRLSLIRTFVNTYLNIDGTPFTSTAGYKTMPFVDEVKGRDMRLQQTIRMGNYTRLNGATQEAAPPVFSYTYTGYQPIKFTQDDASMDGGSRNTNSIPSIRYAEVLLNYAEAKAELGTLTDADWNLTIGALRRRAGITGNTATKPTTIDPYLQSTYFPEISDPSLLEIRRERGIELVFEGFRFNDIVRWKKGSLMDMAWNGFYVPALNTPLDLNGDGKLDVAFYQTMPANPVAGVTYVSVAETLTTGSVNPQRLNSDNELTWLTNVTRKWDDKYYLYPIPEADRLINPKLGQNPGWQ</sequence>
<keyword evidence="9" id="KW-1185">Reference proteome</keyword>
<gene>
    <name evidence="8" type="ORF">GCM10022392_04010</name>
</gene>
<evidence type="ECO:0000256" key="2">
    <source>
        <dbReference type="ARBA" id="ARBA00006275"/>
    </source>
</evidence>
<protein>
    <submittedName>
        <fullName evidence="8">RagB/SusD family nutrient uptake outer membrane protein</fullName>
    </submittedName>
</protein>
<evidence type="ECO:0000313" key="9">
    <source>
        <dbReference type="Proteomes" id="UP001500841"/>
    </source>
</evidence>
<evidence type="ECO:0000256" key="5">
    <source>
        <dbReference type="ARBA" id="ARBA00023237"/>
    </source>
</evidence>
<comment type="subcellular location">
    <subcellularLocation>
        <location evidence="1">Cell outer membrane</location>
    </subcellularLocation>
</comment>
<feature type="domain" description="SusD-like N-terminal" evidence="7">
    <location>
        <begin position="104"/>
        <end position="211"/>
    </location>
</feature>
<evidence type="ECO:0000256" key="1">
    <source>
        <dbReference type="ARBA" id="ARBA00004442"/>
    </source>
</evidence>
<name>A0ABP7WD88_9SPHI</name>
<proteinExistence type="inferred from homology"/>
<dbReference type="SUPFAM" id="SSF48452">
    <property type="entry name" value="TPR-like"/>
    <property type="match status" value="1"/>
</dbReference>
<evidence type="ECO:0000256" key="3">
    <source>
        <dbReference type="ARBA" id="ARBA00022729"/>
    </source>
</evidence>
<dbReference type="Pfam" id="PF14322">
    <property type="entry name" value="SusD-like_3"/>
    <property type="match status" value="1"/>
</dbReference>
<keyword evidence="5" id="KW-0998">Cell outer membrane</keyword>
<dbReference type="Proteomes" id="UP001500841">
    <property type="component" value="Unassembled WGS sequence"/>
</dbReference>
<dbReference type="InterPro" id="IPR012944">
    <property type="entry name" value="SusD_RagB_dom"/>
</dbReference>
<dbReference type="EMBL" id="BAABCV010000001">
    <property type="protein sequence ID" value="GAA4086275.1"/>
    <property type="molecule type" value="Genomic_DNA"/>
</dbReference>
<evidence type="ECO:0000259" key="7">
    <source>
        <dbReference type="Pfam" id="PF14322"/>
    </source>
</evidence>
<evidence type="ECO:0000259" key="6">
    <source>
        <dbReference type="Pfam" id="PF07980"/>
    </source>
</evidence>
<comment type="similarity">
    <text evidence="2">Belongs to the SusD family.</text>
</comment>